<evidence type="ECO:0000313" key="4">
    <source>
        <dbReference type="Proteomes" id="UP000655225"/>
    </source>
</evidence>
<reference evidence="3 4" key="1">
    <citation type="submission" date="2020-04" db="EMBL/GenBank/DDBJ databases">
        <title>Plant Genome Project.</title>
        <authorList>
            <person name="Zhang R.-G."/>
        </authorList>
    </citation>
    <scope>NUCLEOTIDE SEQUENCE [LARGE SCALE GENOMIC DNA]</scope>
    <source>
        <strain evidence="3">YNK0</strain>
        <tissue evidence="3">Leaf</tissue>
    </source>
</reference>
<feature type="repeat" description="WD" evidence="1">
    <location>
        <begin position="682"/>
        <end position="713"/>
    </location>
</feature>
<feature type="domain" description="Transcription factor IIIC 90kDa subunit N-terminal" evidence="2">
    <location>
        <begin position="494"/>
        <end position="761"/>
    </location>
</feature>
<dbReference type="InterPro" id="IPR001680">
    <property type="entry name" value="WD40_rpt"/>
</dbReference>
<comment type="caution">
    <text evidence="3">The sequence shown here is derived from an EMBL/GenBank/DDBJ whole genome shotgun (WGS) entry which is preliminary data.</text>
</comment>
<dbReference type="PROSITE" id="PS50082">
    <property type="entry name" value="WD_REPEATS_2"/>
    <property type="match status" value="1"/>
</dbReference>
<proteinExistence type="predicted"/>
<evidence type="ECO:0000313" key="3">
    <source>
        <dbReference type="EMBL" id="KAF8379920.1"/>
    </source>
</evidence>
<evidence type="ECO:0000256" key="1">
    <source>
        <dbReference type="PROSITE-ProRule" id="PRU00221"/>
    </source>
</evidence>
<dbReference type="Gene3D" id="2.130.10.10">
    <property type="entry name" value="YVTN repeat-like/Quinoprotein amine dehydrogenase"/>
    <property type="match status" value="2"/>
</dbReference>
<evidence type="ECO:0000259" key="2">
    <source>
        <dbReference type="Pfam" id="PF12657"/>
    </source>
</evidence>
<keyword evidence="1" id="KW-0853">WD repeat</keyword>
<accession>A0A834YJ21</accession>
<dbReference type="OrthoDB" id="6021743at2759"/>
<sequence length="1137" mass="125412">MASRFQAAALVASPSYPNSVAWSDENLVAVASGHLVTILNPALPFGPRGLITIPPSTPFSIGVIKREDLLAGCLMPTCLSRELRPCARSISWSQPGFAPNSGCLLAVCTTEGRVKLYRPPFCEFRAEWVEVTDISDMLQDYLSSINFGELDMPSRNSFEEQTTEHGMEPECAEDLHNTILRKGRKRRKASILSKIIKDTGNLEDQLLYGGNRENANGGCTQRNEKIVTTCTEVACFSSSIFKQGSSVEVFRQNGSQRFWVSGVVECADGAKAHVLFPETVENGKQDEWIELKPNSNKIKESSVLYSTTADQDTHFPKVRPSMNVGKLPKQIILAECHGADEILRIGQAVEAWTNDRSNEKGLYCSVLFVVFTSILRFSCSVFKASRWVEGWLMGFNESSLLVELYGDSGCVTLDPSSVRLAPLWASERNSWQVTCVKIDLDDREFPEVVDIKSERLSETNLHQIVSAPKSEGKPLKKRRENGTLPLITAEQYASRSAMLSSLVVAWSPVLQLSSENGPKPPNNSSNNCALLAVGGKSGKISFWKIHEPQSYSVEHDRVSVDVMLVGLLQAHNTWITTITWGLFVSDASNPRVVLATGCSDGSVKIWLGYTEGLCKSSEITHASFSLLKEVKTVASAPVSVLSLTVPVESVHKMVLAIGKGSGSLEVWICDISSCEFYNAGSYDAHDHVVTGLAWAFDRCCLYSCSQDNSVRSWILHGSSLIEVPIPSNTPGLKSSTDLPHVFDSCFGLAVSPGNLVIAVARSFDADLLNPMYQARTQKAAVEFLWIGGQQVEVLSDRYPEFGSGTFTGLSEREMGCWESNILWSLKQYDNVDKPLVLWDVIAALSAFKQSTPNYVDRILVKWLSSWGVCCHMGITEKTMFHAPNFLAKIGSRQLHLLNIICRRVVLSDLKTDIVDSRLHKLGGVYGVEDDQLNLWTELLISSERELRQRLVAFSFAAVLSLMSCSATNVPRLGYWLPGGVAQIEQWVAINHDRVKDQIKLLESEVGKLGERLHSFCEYVVKEQCSFCSASVPFESPEFAFCEGVKCNSGVGQNHKLARCAVSMQVCPTAPLWFCVCCQRRASKLAPHTLFIMSNFPLDLKSLTESSALCISSKPLCPFCGILLQRLQPEFLLSASPV</sequence>
<organism evidence="3 4">
    <name type="scientific">Tetracentron sinense</name>
    <name type="common">Spur-leaf</name>
    <dbReference type="NCBI Taxonomy" id="13715"/>
    <lineage>
        <taxon>Eukaryota</taxon>
        <taxon>Viridiplantae</taxon>
        <taxon>Streptophyta</taxon>
        <taxon>Embryophyta</taxon>
        <taxon>Tracheophyta</taxon>
        <taxon>Spermatophyta</taxon>
        <taxon>Magnoliopsida</taxon>
        <taxon>Trochodendrales</taxon>
        <taxon>Trochodendraceae</taxon>
        <taxon>Tetracentron</taxon>
    </lineage>
</organism>
<gene>
    <name evidence="3" type="ORF">HHK36_027385</name>
</gene>
<feature type="domain" description="Transcription factor IIIC 90kDa subunit N-terminal" evidence="2">
    <location>
        <begin position="87"/>
        <end position="157"/>
    </location>
</feature>
<dbReference type="InterPro" id="IPR044230">
    <property type="entry name" value="GTF3C4"/>
</dbReference>
<name>A0A834YJ21_TETSI</name>
<keyword evidence="4" id="KW-1185">Reference proteome</keyword>
<dbReference type="EMBL" id="JABCRI010000021">
    <property type="protein sequence ID" value="KAF8379920.1"/>
    <property type="molecule type" value="Genomic_DNA"/>
</dbReference>
<dbReference type="InterPro" id="IPR015943">
    <property type="entry name" value="WD40/YVTN_repeat-like_dom_sf"/>
</dbReference>
<dbReference type="PANTHER" id="PTHR15496:SF2">
    <property type="entry name" value="GENERAL TRANSCRIPTION FACTOR 3C POLYPEPTIDE 4"/>
    <property type="match status" value="1"/>
</dbReference>
<dbReference type="InterPro" id="IPR036322">
    <property type="entry name" value="WD40_repeat_dom_sf"/>
</dbReference>
<dbReference type="AlphaFoldDB" id="A0A834YJ21"/>
<protein>
    <recommendedName>
        <fullName evidence="2">Transcription factor IIIC 90kDa subunit N-terminal domain-containing protein</fullName>
    </recommendedName>
</protein>
<dbReference type="PANTHER" id="PTHR15496">
    <property type="entry name" value="GENERAL TRANSCRIPTION FACTOR 3C POLYPEPTIDE 4 FAMILY"/>
    <property type="match status" value="1"/>
</dbReference>
<dbReference type="Pfam" id="PF12657">
    <property type="entry name" value="TFIIIC_delta"/>
    <property type="match status" value="2"/>
</dbReference>
<dbReference type="OMA" id="LFEPCIM"/>
<dbReference type="GO" id="GO:0004402">
    <property type="term" value="F:histone acetyltransferase activity"/>
    <property type="evidence" value="ECO:0007669"/>
    <property type="project" value="InterPro"/>
</dbReference>
<dbReference type="GO" id="GO:0006384">
    <property type="term" value="P:transcription initiation at RNA polymerase III promoter"/>
    <property type="evidence" value="ECO:0007669"/>
    <property type="project" value="InterPro"/>
</dbReference>
<dbReference type="InterPro" id="IPR024761">
    <property type="entry name" value="TFIIIC_delta_N"/>
</dbReference>
<dbReference type="SUPFAM" id="SSF50978">
    <property type="entry name" value="WD40 repeat-like"/>
    <property type="match status" value="1"/>
</dbReference>
<dbReference type="SMART" id="SM00320">
    <property type="entry name" value="WD40"/>
    <property type="match status" value="5"/>
</dbReference>
<dbReference type="Proteomes" id="UP000655225">
    <property type="component" value="Unassembled WGS sequence"/>
</dbReference>
<dbReference type="GO" id="GO:0000127">
    <property type="term" value="C:transcription factor TFIIIC complex"/>
    <property type="evidence" value="ECO:0007669"/>
    <property type="project" value="InterPro"/>
</dbReference>